<keyword evidence="2" id="KW-1185">Reference proteome</keyword>
<gene>
    <name evidence="1" type="ORF">NS334_17295</name>
</gene>
<dbReference type="AlphaFoldDB" id="A0A147HQK9"/>
<name>A0A147HQK9_9SPHN</name>
<evidence type="ECO:0008006" key="3">
    <source>
        <dbReference type="Google" id="ProtNLM"/>
    </source>
</evidence>
<dbReference type="PATRIC" id="fig|869719.3.peg.1655"/>
<comment type="caution">
    <text evidence="1">The sequence shown here is derived from an EMBL/GenBank/DDBJ whole genome shotgun (WGS) entry which is preliminary data.</text>
</comment>
<accession>A0A147HQK9</accession>
<evidence type="ECO:0000313" key="1">
    <source>
        <dbReference type="EMBL" id="KTT62365.1"/>
    </source>
</evidence>
<organism evidence="1 2">
    <name type="scientific">Sphingomonas endophytica</name>
    <dbReference type="NCBI Taxonomy" id="869719"/>
    <lineage>
        <taxon>Bacteria</taxon>
        <taxon>Pseudomonadati</taxon>
        <taxon>Pseudomonadota</taxon>
        <taxon>Alphaproteobacteria</taxon>
        <taxon>Sphingomonadales</taxon>
        <taxon>Sphingomonadaceae</taxon>
        <taxon>Sphingomonas</taxon>
    </lineage>
</organism>
<evidence type="ECO:0000313" key="2">
    <source>
        <dbReference type="Proteomes" id="UP000074310"/>
    </source>
</evidence>
<dbReference type="SUPFAM" id="SSF48452">
    <property type="entry name" value="TPR-like"/>
    <property type="match status" value="1"/>
</dbReference>
<reference evidence="1 2" key="1">
    <citation type="journal article" date="2016" name="Front. Microbiol.">
        <title>Genomic Resource of Rice Seed Associated Bacteria.</title>
        <authorList>
            <person name="Midha S."/>
            <person name="Bansal K."/>
            <person name="Sharma S."/>
            <person name="Kumar N."/>
            <person name="Patil P.P."/>
            <person name="Chaudhry V."/>
            <person name="Patil P.B."/>
        </authorList>
    </citation>
    <scope>NUCLEOTIDE SEQUENCE [LARGE SCALE GENOMIC DNA]</scope>
    <source>
        <strain evidence="1 2">NS334</strain>
    </source>
</reference>
<proteinExistence type="predicted"/>
<dbReference type="Gene3D" id="1.25.40.10">
    <property type="entry name" value="Tetratricopeptide repeat domain"/>
    <property type="match status" value="1"/>
</dbReference>
<protein>
    <recommendedName>
        <fullName evidence="3">MalT-like TPR region domain-containing protein</fullName>
    </recommendedName>
</protein>
<dbReference type="Proteomes" id="UP000074310">
    <property type="component" value="Unassembled WGS sequence"/>
</dbReference>
<dbReference type="InterPro" id="IPR011990">
    <property type="entry name" value="TPR-like_helical_dom_sf"/>
</dbReference>
<dbReference type="EMBL" id="LDTB01000292">
    <property type="protein sequence ID" value="KTT62365.1"/>
    <property type="molecule type" value="Genomic_DNA"/>
</dbReference>
<sequence length="193" mass="21086">MKQVAQDNDIQSYLLSAIGFEGRLLFLKGEFRLAERQLREAVSKLGDVRYGNVAVPFLGRLAEVLAADDRPEEAVLVSAESLDRIRATEALWQLPDALRIHGTTLLSLEGIKSEAAERHFREAIAISQYQGALGHELKATESLAEMLRHQGRIGEASARLDDALGKFAEGFGTTPYRRAKALLDEMGGSGAHG</sequence>